<feature type="region of interest" description="Disordered" evidence="2">
    <location>
        <begin position="64"/>
        <end position="120"/>
    </location>
</feature>
<keyword evidence="1" id="KW-0175">Coiled coil</keyword>
<keyword evidence="6" id="KW-1185">Reference proteome</keyword>
<feature type="domain" description="DUF7745" evidence="4">
    <location>
        <begin position="240"/>
        <end position="578"/>
    </location>
</feature>
<evidence type="ECO:0000313" key="6">
    <source>
        <dbReference type="Proteomes" id="UP001058974"/>
    </source>
</evidence>
<evidence type="ECO:0000256" key="3">
    <source>
        <dbReference type="SAM" id="Phobius"/>
    </source>
</evidence>
<sequence length="871" mass="100820">MMFHPVKFAMKLELRQSCAKMEICTVRIHQYCLKQLFSQIKAAKVCPSCGTSWPFTMPKAEYVQTEDDNGPRQSQQPTGSKGKKRRANMIVEDDGVGCSNQNELNEHRESQHDNERARRRTRLRRTHEAVTSFLHGEWCLFSSVNNQDLHLHGSDVFPSPNSTYHSQTSGPPGIGLRPLNSPNNVSGTGSYDQLIQQYQQHQNQSQFRLQQMNPRLVSKMNPERRDTFQFKYKNVDLTSLQKLSSKITPLKLNSFVQNYGRILDILNEKMDMMTAVTIAQFYDPPLRCFTFSDFQLAPTLEEVERIIGRNLKDHNPFPKLDEDIPPKKIASALGLKVSEVVDNWDVKGPFSGFSRKFLEDQAKKMEKEGNWESFYVVLAVLVYGIVLFLNIDHFVDHLAVRIFLSGNPVPFLLADLYYTLHDRHEKKGGIDLCCAQLLHAWFRSHMPEEGPFVSKELKPFQKLASLTSSHVKWYIRDWETENVIVSIGDFPNVPLIGTKGCINYNPMLSLRQHGYPMNGPPKAEALEPFILHDVEADHPMVKKIKRSWQAVIRKGKELGKRNVIAQEPYTCWVRERVQMIKLPYPFDPSIYPLVPEPEPILLEDVEKLNARIKELELENADLRIKLGRVSIENGNLKDDQQKKDKELEVSNKRARESEARREKFGQALYSTKSVFKSKEEELDRALLRIQKLNKTLELTLEIKREARLISETRTHELENTIQKYKDTLEREKLKTEESERVCTRLKHHLDRADARIQALEGGDQDAAYMVLLGECRYWRNLYRDIEVTKAEDVRIIQDLQGLYTEWKGKFLKLSGFASSIMRELPEKLQEADWCMCPENTPYQVFNFIKFCKAMLEGMTTDLATVRKAHKP</sequence>
<evidence type="ECO:0000259" key="4">
    <source>
        <dbReference type="Pfam" id="PF24924"/>
    </source>
</evidence>
<feature type="coiled-coil region" evidence="1">
    <location>
        <begin position="598"/>
        <end position="632"/>
    </location>
</feature>
<feature type="transmembrane region" description="Helical" evidence="3">
    <location>
        <begin position="373"/>
        <end position="391"/>
    </location>
</feature>
<feature type="compositionally biased region" description="Polar residues" evidence="2">
    <location>
        <begin position="180"/>
        <end position="189"/>
    </location>
</feature>
<dbReference type="InterPro" id="IPR056647">
    <property type="entry name" value="DUF7745"/>
</dbReference>
<evidence type="ECO:0000256" key="2">
    <source>
        <dbReference type="SAM" id="MobiDB-lite"/>
    </source>
</evidence>
<feature type="region of interest" description="Disordered" evidence="2">
    <location>
        <begin position="160"/>
        <end position="189"/>
    </location>
</feature>
<keyword evidence="3" id="KW-0812">Transmembrane</keyword>
<dbReference type="AlphaFoldDB" id="A0A9D4XME4"/>
<dbReference type="EMBL" id="JAMSHJ010000004">
    <property type="protein sequence ID" value="KAI5423242.1"/>
    <property type="molecule type" value="Genomic_DNA"/>
</dbReference>
<gene>
    <name evidence="5" type="ORF">KIW84_046295</name>
</gene>
<dbReference type="Gramene" id="Psat04G0629500-T1">
    <property type="protein sequence ID" value="KAI5423242.1"/>
    <property type="gene ID" value="KIW84_046295"/>
</dbReference>
<keyword evidence="3" id="KW-0472">Membrane</keyword>
<protein>
    <recommendedName>
        <fullName evidence="4">DUF7745 domain-containing protein</fullName>
    </recommendedName>
</protein>
<dbReference type="Gene3D" id="3.30.40.10">
    <property type="entry name" value="Zinc/RING finger domain, C3HC4 (zinc finger)"/>
    <property type="match status" value="1"/>
</dbReference>
<feature type="compositionally biased region" description="Basic and acidic residues" evidence="2">
    <location>
        <begin position="104"/>
        <end position="116"/>
    </location>
</feature>
<dbReference type="PANTHER" id="PTHR48154:SF1">
    <property type="entry name" value="PROTEIN, PUTATIVE-RELATED"/>
    <property type="match status" value="1"/>
</dbReference>
<reference evidence="5 6" key="1">
    <citation type="journal article" date="2022" name="Nat. Genet.">
        <title>Improved pea reference genome and pan-genome highlight genomic features and evolutionary characteristics.</title>
        <authorList>
            <person name="Yang T."/>
            <person name="Liu R."/>
            <person name="Luo Y."/>
            <person name="Hu S."/>
            <person name="Wang D."/>
            <person name="Wang C."/>
            <person name="Pandey M.K."/>
            <person name="Ge S."/>
            <person name="Xu Q."/>
            <person name="Li N."/>
            <person name="Li G."/>
            <person name="Huang Y."/>
            <person name="Saxena R.K."/>
            <person name="Ji Y."/>
            <person name="Li M."/>
            <person name="Yan X."/>
            <person name="He Y."/>
            <person name="Liu Y."/>
            <person name="Wang X."/>
            <person name="Xiang C."/>
            <person name="Varshney R.K."/>
            <person name="Ding H."/>
            <person name="Gao S."/>
            <person name="Zong X."/>
        </authorList>
    </citation>
    <scope>NUCLEOTIDE SEQUENCE [LARGE SCALE GENOMIC DNA]</scope>
    <source>
        <strain evidence="5 6">cv. Zhongwan 6</strain>
    </source>
</reference>
<evidence type="ECO:0000256" key="1">
    <source>
        <dbReference type="SAM" id="Coils"/>
    </source>
</evidence>
<dbReference type="Proteomes" id="UP001058974">
    <property type="component" value="Chromosome 4"/>
</dbReference>
<name>A0A9D4XME4_PEA</name>
<dbReference type="Pfam" id="PF24924">
    <property type="entry name" value="DUF7745"/>
    <property type="match status" value="1"/>
</dbReference>
<accession>A0A9D4XME4</accession>
<comment type="caution">
    <text evidence="5">The sequence shown here is derived from an EMBL/GenBank/DDBJ whole genome shotgun (WGS) entry which is preliminary data.</text>
</comment>
<dbReference type="InterPro" id="IPR013083">
    <property type="entry name" value="Znf_RING/FYVE/PHD"/>
</dbReference>
<keyword evidence="3" id="KW-1133">Transmembrane helix</keyword>
<organism evidence="5 6">
    <name type="scientific">Pisum sativum</name>
    <name type="common">Garden pea</name>
    <name type="synonym">Lathyrus oleraceus</name>
    <dbReference type="NCBI Taxonomy" id="3888"/>
    <lineage>
        <taxon>Eukaryota</taxon>
        <taxon>Viridiplantae</taxon>
        <taxon>Streptophyta</taxon>
        <taxon>Embryophyta</taxon>
        <taxon>Tracheophyta</taxon>
        <taxon>Spermatophyta</taxon>
        <taxon>Magnoliopsida</taxon>
        <taxon>eudicotyledons</taxon>
        <taxon>Gunneridae</taxon>
        <taxon>Pentapetalae</taxon>
        <taxon>rosids</taxon>
        <taxon>fabids</taxon>
        <taxon>Fabales</taxon>
        <taxon>Fabaceae</taxon>
        <taxon>Papilionoideae</taxon>
        <taxon>50 kb inversion clade</taxon>
        <taxon>NPAAA clade</taxon>
        <taxon>Hologalegina</taxon>
        <taxon>IRL clade</taxon>
        <taxon>Fabeae</taxon>
        <taxon>Lathyrus</taxon>
    </lineage>
</organism>
<evidence type="ECO:0000313" key="5">
    <source>
        <dbReference type="EMBL" id="KAI5423242.1"/>
    </source>
</evidence>
<proteinExistence type="predicted"/>
<dbReference type="PANTHER" id="PTHR48154">
    <property type="entry name" value="PROTEIN, PUTATIVE-RELATED"/>
    <property type="match status" value="1"/>
</dbReference>
<feature type="coiled-coil region" evidence="1">
    <location>
        <begin position="675"/>
        <end position="741"/>
    </location>
</feature>
<feature type="compositionally biased region" description="Polar residues" evidence="2">
    <location>
        <begin position="160"/>
        <end position="170"/>
    </location>
</feature>